<dbReference type="EC" id="1.2.1.8" evidence="4"/>
<protein>
    <submittedName>
        <fullName evidence="4">Betaine-aldehyde dehydrogenase</fullName>
        <ecNumber evidence="4">1.2.1.8</ecNumber>
    </submittedName>
</protein>
<evidence type="ECO:0000313" key="5">
    <source>
        <dbReference type="Proteomes" id="UP000530530"/>
    </source>
</evidence>
<dbReference type="SUPFAM" id="SSF53720">
    <property type="entry name" value="ALDH-like"/>
    <property type="match status" value="1"/>
</dbReference>
<accession>A0ABR6LA09</accession>
<comment type="similarity">
    <text evidence="1">Belongs to the aldehyde dehydrogenase family.</text>
</comment>
<dbReference type="InterPro" id="IPR016162">
    <property type="entry name" value="Ald_DH_N"/>
</dbReference>
<dbReference type="RefSeq" id="WP_243146435.1">
    <property type="nucleotide sequence ID" value="NZ_CP157809.1"/>
</dbReference>
<dbReference type="PANTHER" id="PTHR42804">
    <property type="entry name" value="ALDEHYDE DEHYDROGENASE"/>
    <property type="match status" value="1"/>
</dbReference>
<dbReference type="InterPro" id="IPR016163">
    <property type="entry name" value="Ald_DH_C"/>
</dbReference>
<dbReference type="Gene3D" id="3.40.309.10">
    <property type="entry name" value="Aldehyde Dehydrogenase, Chain A, domain 2"/>
    <property type="match status" value="1"/>
</dbReference>
<evidence type="ECO:0000259" key="3">
    <source>
        <dbReference type="Pfam" id="PF00171"/>
    </source>
</evidence>
<feature type="domain" description="Aldehyde dehydrogenase" evidence="3">
    <location>
        <begin position="63"/>
        <end position="519"/>
    </location>
</feature>
<organism evidence="4 5">
    <name type="scientific">Streptomyces rapamycinicus</name>
    <dbReference type="NCBI Taxonomy" id="1226757"/>
    <lineage>
        <taxon>Bacteria</taxon>
        <taxon>Bacillati</taxon>
        <taxon>Actinomycetota</taxon>
        <taxon>Actinomycetes</taxon>
        <taxon>Kitasatosporales</taxon>
        <taxon>Streptomycetaceae</taxon>
        <taxon>Streptomyces</taxon>
        <taxon>Streptomyces violaceusniger group</taxon>
    </lineage>
</organism>
<gene>
    <name evidence="4" type="ORF">BJY27_000133</name>
</gene>
<name>A0ABR6LA09_9ACTN</name>
<reference evidence="4 5" key="1">
    <citation type="submission" date="2020-08" db="EMBL/GenBank/DDBJ databases">
        <title>Sequencing the genomes of 1000 actinobacteria strains.</title>
        <authorList>
            <person name="Klenk H.-P."/>
        </authorList>
    </citation>
    <scope>NUCLEOTIDE SEQUENCE [LARGE SCALE GENOMIC DNA]</scope>
    <source>
        <strain evidence="4 5">DSM 41530</strain>
    </source>
</reference>
<evidence type="ECO:0000256" key="2">
    <source>
        <dbReference type="ARBA" id="ARBA00023002"/>
    </source>
</evidence>
<dbReference type="PANTHER" id="PTHR42804:SF1">
    <property type="entry name" value="ALDEHYDE DEHYDROGENASE-RELATED"/>
    <property type="match status" value="1"/>
</dbReference>
<dbReference type="CDD" id="cd07139">
    <property type="entry name" value="ALDH_AldA-Rv0768"/>
    <property type="match status" value="1"/>
</dbReference>
<dbReference type="Gene3D" id="3.40.605.10">
    <property type="entry name" value="Aldehyde Dehydrogenase, Chain A, domain 1"/>
    <property type="match status" value="1"/>
</dbReference>
<dbReference type="Proteomes" id="UP000530530">
    <property type="component" value="Unassembled WGS sequence"/>
</dbReference>
<evidence type="ECO:0000256" key="1">
    <source>
        <dbReference type="ARBA" id="ARBA00009986"/>
    </source>
</evidence>
<comment type="caution">
    <text evidence="4">The sequence shown here is derived from an EMBL/GenBank/DDBJ whole genome shotgun (WGS) entry which is preliminary data.</text>
</comment>
<sequence length="523" mass="55859">MTLRSFINITMFRVFFKDAHSTTNGGMVTTGDPTVYRNGTAAVEAASLHRAELLIGSQLTPARSDERIEVISPYSEEVIGSIPRVTRSEADLALRAARAAFDDGPWPRMAPVERGRALIRLADALAERKDESALLYTLETGVPISTSPALGFVTDTILRAYAEMATDEHFTEQRRWLGSEVTVRQEPVGVALGISPWNAPVAGISFMIAPALTAGCPIVLKPASEAPLSTQVLAEAVAAADLPPGVVSILPGDGDLGAYLVERPEVDKIAFTGSTAVGTSIMASAAQRMVRVTLELGGKGPAIVCDDADLDALAGTLVRAGMGNSGQVCSAQTRILVPRSRHDEFLDRIVAEAAALTVGDPMDPATDLGPLTMKRQRDRIEDYLRIGREEGARVALGGSRPKGLDRGWFIEPTIFDGVEPGMRIAQEEIFGPVLCVLSYEDDDEAVKIANDSTYGLVGSVFTTDSERAERIASQMRVGQVHINGYGTCPGQPFGGFKRSGIGRKGGPEGLAAYLETKVVQRHR</sequence>
<dbReference type="Pfam" id="PF00171">
    <property type="entry name" value="Aldedh"/>
    <property type="match status" value="1"/>
</dbReference>
<dbReference type="InterPro" id="IPR015590">
    <property type="entry name" value="Aldehyde_DH_dom"/>
</dbReference>
<keyword evidence="5" id="KW-1185">Reference proteome</keyword>
<dbReference type="GO" id="GO:0008802">
    <property type="term" value="F:betaine-aldehyde dehydrogenase (NAD+) activity"/>
    <property type="evidence" value="ECO:0007669"/>
    <property type="project" value="UniProtKB-EC"/>
</dbReference>
<dbReference type="InterPro" id="IPR016161">
    <property type="entry name" value="Ald_DH/histidinol_DH"/>
</dbReference>
<keyword evidence="2 4" id="KW-0560">Oxidoreductase</keyword>
<dbReference type="EMBL" id="JACHNG010000001">
    <property type="protein sequence ID" value="MBB4779172.1"/>
    <property type="molecule type" value="Genomic_DNA"/>
</dbReference>
<proteinExistence type="inferred from homology"/>
<evidence type="ECO:0000313" key="4">
    <source>
        <dbReference type="EMBL" id="MBB4779172.1"/>
    </source>
</evidence>